<organism evidence="1 2">
    <name type="scientific">Sulfurimonas gotlandica (strain DSM 19862 / JCM 16533 / GD1)</name>
    <dbReference type="NCBI Taxonomy" id="929558"/>
    <lineage>
        <taxon>Bacteria</taxon>
        <taxon>Pseudomonadati</taxon>
        <taxon>Campylobacterota</taxon>
        <taxon>Epsilonproteobacteria</taxon>
        <taxon>Campylobacterales</taxon>
        <taxon>Sulfurimonadaceae</taxon>
        <taxon>Sulfurimonas</taxon>
    </lineage>
</organism>
<dbReference type="STRING" id="929558.SMGD1_2206"/>
<evidence type="ECO:0000313" key="1">
    <source>
        <dbReference type="EMBL" id="EHP30729.1"/>
    </source>
</evidence>
<dbReference type="HOGENOM" id="CLU_445365_0_0_7"/>
<evidence type="ECO:0000313" key="2">
    <source>
        <dbReference type="Proteomes" id="UP000006431"/>
    </source>
</evidence>
<dbReference type="GO" id="GO:0016798">
    <property type="term" value="F:hydrolase activity, acting on glycosyl bonds"/>
    <property type="evidence" value="ECO:0007669"/>
    <property type="project" value="UniProtKB-KW"/>
</dbReference>
<keyword evidence="2" id="KW-1185">Reference proteome</keyword>
<name>B6BMZ6_SULGG</name>
<dbReference type="AlphaFoldDB" id="B6BMZ6"/>
<dbReference type="GO" id="GO:0005975">
    <property type="term" value="P:carbohydrate metabolic process"/>
    <property type="evidence" value="ECO:0007669"/>
    <property type="project" value="InterPro"/>
</dbReference>
<dbReference type="PATRIC" id="fig|929558.5.peg.2197"/>
<accession>B6BMZ6</accession>
<dbReference type="SUPFAM" id="SSF48208">
    <property type="entry name" value="Six-hairpin glycosidases"/>
    <property type="match status" value="1"/>
</dbReference>
<sequence length="603" mass="70878">MRNSKDLNSFFSDIRISLETDVLLMDKYDSLFNFDKTISQVYITLFQENNNSVRWGSRRDTLSKTLNRVIEKLKENNNFSNFSISNTKKCRILFEIVTKEYDCNIRNLTTLNMNSPNRFEPGVNGLIYKYKGVTRFFMPTDGYTKSIMSVNQLLNYLSKQCGVSKLTDKISERVNFMRCEPIEYTFIESEAYVSFEDRIMELERGYPLELEFNKDIIAKKTIKSIDWLIKNMNKDGSFLYYYDSYKNTIVDDMHPDMIDPLYNNILRHSGGTVTLIRGYELNGNKLYLQKAKESIDFLLSTFRTHKYKKEFACYPFFNKKSKLGGAGIGLVAIMHYYIKTGDECYRKEMDGLVRHILSRVDKDGELIGYYIHPKFNNSKAITNPSDDIKKELFSFYYPGEALLGLALYYLHTKDIEKNLKEDIKIKSKMALDFLVDVRPIKYDYLFDSLPADAWLMQAIEEWIKVDGFKKQNYIDFVFNDTKTMLEHMYTEENTLQTNKDYIGGFYYDYGDHVYHDASRCEGIVSAYYLAKYIKDEEKAKWIMNNMLLSAKGLMKTFNSEESTYSHPNNKALHSFRFKLTRQWVRVDSVQHAACFLSRLYKTL</sequence>
<dbReference type="EMBL" id="AFRZ01000001">
    <property type="protein sequence ID" value="EHP30729.1"/>
    <property type="molecule type" value="Genomic_DNA"/>
</dbReference>
<proteinExistence type="predicted"/>
<gene>
    <name evidence="1" type="ORF">SMGD1_2206</name>
</gene>
<keyword evidence="1" id="KW-0378">Hydrolase</keyword>
<dbReference type="Proteomes" id="UP000006431">
    <property type="component" value="Unassembled WGS sequence"/>
</dbReference>
<protein>
    <submittedName>
        <fullName evidence="1">Protein containing Six-hairpin glycosidase-like domain</fullName>
    </submittedName>
</protein>
<dbReference type="RefSeq" id="WP_008339370.1">
    <property type="nucleotide sequence ID" value="NZ_AFRZ01000001.1"/>
</dbReference>
<reference evidence="1 2" key="1">
    <citation type="journal article" date="2012" name="Proc. Natl. Acad. Sci. U.S.A.">
        <title>Genome and physiology of a model Epsilonproteobacterium responsible for sulfide detoxification in marine oxygen depletion zones.</title>
        <authorList>
            <person name="Grote J."/>
            <person name="Schott T."/>
            <person name="Bruckner C.G."/>
            <person name="Glockner F.O."/>
            <person name="Jost G."/>
            <person name="Teeling H."/>
            <person name="Labrenz M."/>
            <person name="Jurgens K."/>
        </authorList>
    </citation>
    <scope>NUCLEOTIDE SEQUENCE [LARGE SCALE GENOMIC DNA]</scope>
    <source>
        <strain evidence="1 2">GD1</strain>
    </source>
</reference>
<dbReference type="OrthoDB" id="5540979at2"/>
<dbReference type="eggNOG" id="ENOG5033HED">
    <property type="taxonomic scope" value="Bacteria"/>
</dbReference>
<comment type="caution">
    <text evidence="1">The sequence shown here is derived from an EMBL/GenBank/DDBJ whole genome shotgun (WGS) entry which is preliminary data.</text>
</comment>
<keyword evidence="1" id="KW-0326">Glycosidase</keyword>
<dbReference type="InterPro" id="IPR008928">
    <property type="entry name" value="6-hairpin_glycosidase_sf"/>
</dbReference>
<accession>H1FXV9</accession>